<feature type="region of interest" description="Disordered" evidence="1">
    <location>
        <begin position="35"/>
        <end position="59"/>
    </location>
</feature>
<proteinExistence type="predicted"/>
<organism evidence="2">
    <name type="scientific">Ralstonia solanacearum</name>
    <name type="common">Pseudomonas solanacearum</name>
    <dbReference type="NCBI Taxonomy" id="305"/>
    <lineage>
        <taxon>Bacteria</taxon>
        <taxon>Pseudomonadati</taxon>
        <taxon>Pseudomonadota</taxon>
        <taxon>Betaproteobacteria</taxon>
        <taxon>Burkholderiales</taxon>
        <taxon>Burkholderiaceae</taxon>
        <taxon>Ralstonia</taxon>
        <taxon>Ralstonia solanacearum species complex</taxon>
    </lineage>
</organism>
<protein>
    <submittedName>
        <fullName evidence="2">Regulatory protein HrpB</fullName>
    </submittedName>
</protein>
<feature type="compositionally biased region" description="Basic and acidic residues" evidence="1">
    <location>
        <begin position="91"/>
        <end position="101"/>
    </location>
</feature>
<feature type="region of interest" description="Disordered" evidence="1">
    <location>
        <begin position="168"/>
        <end position="261"/>
    </location>
</feature>
<feature type="compositionally biased region" description="Basic residues" evidence="1">
    <location>
        <begin position="116"/>
        <end position="151"/>
    </location>
</feature>
<sequence>MLDFAVAQPPLLPARKVRRLRGRAGDGRCLAAARVRSRSGRRLPPGAAPHPPFGSPAARGVVPQYRLAGTAARSLRRGGELLLAHGRRRWRDLDPAGRGPDRPGAGASPARPAGCLRRRAAGGARGRRRPQRSRLAGHHRSDHLRIRRAGRHPLLQPPARACVLAIGRNGRDPAGQPRRPQRLDADRIAGRTDAGADPAPRRIPQPAAPHGRRGPRGNRPADGDPQPLAQARQPPADADQGGSRAGRAERRAVRRRRPRLR</sequence>
<name>U6C2F2_RALSL</name>
<gene>
    <name evidence="2" type="primary">hrpB</name>
</gene>
<feature type="compositionally biased region" description="Low complexity" evidence="1">
    <location>
        <begin position="102"/>
        <end position="115"/>
    </location>
</feature>
<accession>U6C2F2</accession>
<dbReference type="EMBL" id="AB861516">
    <property type="protein sequence ID" value="BAO02351.1"/>
    <property type="molecule type" value="Genomic_DNA"/>
</dbReference>
<evidence type="ECO:0000256" key="1">
    <source>
        <dbReference type="SAM" id="MobiDB-lite"/>
    </source>
</evidence>
<feature type="compositionally biased region" description="Basic and acidic residues" evidence="1">
    <location>
        <begin position="181"/>
        <end position="190"/>
    </location>
</feature>
<feature type="compositionally biased region" description="Low complexity" evidence="1">
    <location>
        <begin position="217"/>
        <end position="240"/>
    </location>
</feature>
<feature type="compositionally biased region" description="Basic residues" evidence="1">
    <location>
        <begin position="252"/>
        <end position="261"/>
    </location>
</feature>
<dbReference type="AlphaFoldDB" id="U6C2F2"/>
<reference evidence="2" key="1">
    <citation type="submission" date="2013-10" db="EMBL/GenBank/DDBJ databases">
        <title>Molecular characterization of Ralstonia solanacearum.</title>
        <authorList>
            <person name="Chandrasekhar B."/>
            <person name="Umesha S."/>
        </authorList>
    </citation>
    <scope>NUCLEOTIDE SEQUENCE</scope>
    <source>
        <strain evidence="2">UOM16</strain>
    </source>
</reference>
<feature type="region of interest" description="Disordered" evidence="1">
    <location>
        <begin position="91"/>
        <end position="155"/>
    </location>
</feature>
<evidence type="ECO:0000313" key="2">
    <source>
        <dbReference type="EMBL" id="BAO02351.1"/>
    </source>
</evidence>